<dbReference type="SUPFAM" id="SSF49899">
    <property type="entry name" value="Concanavalin A-like lectins/glucanases"/>
    <property type="match status" value="1"/>
</dbReference>
<sequence>MVRSVEMFCFTAFLLYLSHCERFVYDDFQTAEIGKDWIHSEADIYTGRCVIADNSAQVHSFLRKSLMFDHSFREYAISRNAPFVHNGGDFIIQFSLQATYSNTFKGDYAMKLFQAPFDPHTLDENTTYKLAFGPYEHERRIAFSLRLPDPRTGESVLHNLTKQLRTEHGWDEHFYRLVIHPDDTFEIHSDFTVVLAGDLHDPTLFNPPIQPPEMINDPTDKIPENYPPEWIRDPKDKKPAYWVEGLPEQIPDPAQTKSEFWKEDEPEWIPDPDGKKPEEWNDETDGEYEVPLIRNPYCLKYGCGKYVQPMIPNPDYYRPYPYDMKRNPKYKPYKFRQIPNPDYYVAPNNLSIIGNISGIGFIGMIEQNKLMIQSIYIGDNVTEADEIRTARFGEQFRIQEAAKASQKRSDVQKRLERDVNRFKQTDFWKQPKRKISIGWDLLIDRAKEKKEWLYQFIALVAGVTIVGLIILIGCTCCIFKQCGKSKSNQPKTEESTKEEKEEEPEQAQESKAVVAPEENSDKTPQQPKRRPTRGRTPGKQ</sequence>
<dbReference type="PRINTS" id="PR00626">
    <property type="entry name" value="CALRETICULIN"/>
</dbReference>
<keyword evidence="7 8" id="KW-0143">Chaperone</keyword>
<evidence type="ECO:0000256" key="8">
    <source>
        <dbReference type="RuleBase" id="RU362126"/>
    </source>
</evidence>
<dbReference type="Pfam" id="PF00262">
    <property type="entry name" value="Calreticulin"/>
    <property type="match status" value="1"/>
</dbReference>
<evidence type="ECO:0000313" key="10">
    <source>
        <dbReference type="EMBL" id="KAK2955851.1"/>
    </source>
</evidence>
<comment type="subcellular location">
    <subcellularLocation>
        <location evidence="1">Endoplasmic reticulum membrane</location>
        <topology evidence="1">Single-pass membrane protein</topology>
    </subcellularLocation>
</comment>
<reference evidence="10 11" key="1">
    <citation type="journal article" date="2022" name="bioRxiv">
        <title>Genomics of Preaxostyla Flagellates Illuminates Evolutionary Transitions and the Path Towards Mitochondrial Loss.</title>
        <authorList>
            <person name="Novak L.V.F."/>
            <person name="Treitli S.C."/>
            <person name="Pyrih J."/>
            <person name="Halakuc P."/>
            <person name="Pipaliya S.V."/>
            <person name="Vacek V."/>
            <person name="Brzon O."/>
            <person name="Soukal P."/>
            <person name="Eme L."/>
            <person name="Dacks J.B."/>
            <person name="Karnkowska A."/>
            <person name="Elias M."/>
            <person name="Hampl V."/>
        </authorList>
    </citation>
    <scope>NUCLEOTIDE SEQUENCE [LARGE SCALE GENOMIC DNA]</scope>
    <source>
        <strain evidence="10">NAU3</strain>
        <tissue evidence="10">Gut</tissue>
    </source>
</reference>
<dbReference type="InterPro" id="IPR009033">
    <property type="entry name" value="Calreticulin/calnexin_P_dom_sf"/>
</dbReference>
<evidence type="ECO:0000256" key="9">
    <source>
        <dbReference type="SAM" id="MobiDB-lite"/>
    </source>
</evidence>
<dbReference type="PANTHER" id="PTHR11073">
    <property type="entry name" value="CALRETICULIN AND CALNEXIN"/>
    <property type="match status" value="1"/>
</dbReference>
<dbReference type="Proteomes" id="UP001281761">
    <property type="component" value="Unassembled WGS sequence"/>
</dbReference>
<gene>
    <name evidence="10" type="ORF">BLNAU_9202</name>
</gene>
<dbReference type="Gene3D" id="2.60.120.200">
    <property type="match status" value="1"/>
</dbReference>
<evidence type="ECO:0000256" key="7">
    <source>
        <dbReference type="ARBA" id="ARBA00023186"/>
    </source>
</evidence>
<dbReference type="Gene3D" id="2.10.250.10">
    <property type="entry name" value="Calreticulin/calnexin, P domain"/>
    <property type="match status" value="1"/>
</dbReference>
<organism evidence="10 11">
    <name type="scientific">Blattamonas nauphoetae</name>
    <dbReference type="NCBI Taxonomy" id="2049346"/>
    <lineage>
        <taxon>Eukaryota</taxon>
        <taxon>Metamonada</taxon>
        <taxon>Preaxostyla</taxon>
        <taxon>Oxymonadida</taxon>
        <taxon>Blattamonas</taxon>
    </lineage>
</organism>
<dbReference type="InterPro" id="IPR001580">
    <property type="entry name" value="Calret/calnex"/>
</dbReference>
<comment type="caution">
    <text evidence="10">The sequence shown here is derived from an EMBL/GenBank/DDBJ whole genome shotgun (WGS) entry which is preliminary data.</text>
</comment>
<feature type="chain" id="PRO_5044956034" evidence="8">
    <location>
        <begin position="21"/>
        <end position="540"/>
    </location>
</feature>
<dbReference type="InterPro" id="IPR013320">
    <property type="entry name" value="ConA-like_dom_sf"/>
</dbReference>
<dbReference type="SUPFAM" id="SSF63887">
    <property type="entry name" value="P-domain of calnexin/calreticulin"/>
    <property type="match status" value="1"/>
</dbReference>
<evidence type="ECO:0000256" key="2">
    <source>
        <dbReference type="ARBA" id="ARBA00010983"/>
    </source>
</evidence>
<evidence type="ECO:0000256" key="5">
    <source>
        <dbReference type="ARBA" id="ARBA00022989"/>
    </source>
</evidence>
<feature type="region of interest" description="Disordered" evidence="9">
    <location>
        <begin position="263"/>
        <end position="284"/>
    </location>
</feature>
<feature type="signal peptide" evidence="8">
    <location>
        <begin position="1"/>
        <end position="20"/>
    </location>
</feature>
<evidence type="ECO:0000256" key="6">
    <source>
        <dbReference type="ARBA" id="ARBA00023136"/>
    </source>
</evidence>
<keyword evidence="6 8" id="KW-0472">Membrane</keyword>
<feature type="compositionally biased region" description="Basic residues" evidence="9">
    <location>
        <begin position="527"/>
        <end position="540"/>
    </location>
</feature>
<keyword evidence="5 8" id="KW-1133">Transmembrane helix</keyword>
<dbReference type="PANTHER" id="PTHR11073:SF1">
    <property type="entry name" value="CALNEXIN 14D-RELATED"/>
    <property type="match status" value="1"/>
</dbReference>
<dbReference type="EMBL" id="JARBJD010000062">
    <property type="protein sequence ID" value="KAK2955851.1"/>
    <property type="molecule type" value="Genomic_DNA"/>
</dbReference>
<name>A0ABQ9XWJ6_9EUKA</name>
<evidence type="ECO:0000313" key="11">
    <source>
        <dbReference type="Proteomes" id="UP001281761"/>
    </source>
</evidence>
<evidence type="ECO:0000256" key="3">
    <source>
        <dbReference type="ARBA" id="ARBA00022692"/>
    </source>
</evidence>
<evidence type="ECO:0000256" key="1">
    <source>
        <dbReference type="ARBA" id="ARBA00004389"/>
    </source>
</evidence>
<comment type="similarity">
    <text evidence="2 8">Belongs to the calreticulin family.</text>
</comment>
<keyword evidence="4 8" id="KW-0256">Endoplasmic reticulum</keyword>
<proteinExistence type="inferred from homology"/>
<accession>A0ABQ9XWJ6</accession>
<keyword evidence="3 8" id="KW-0812">Transmembrane</keyword>
<feature type="transmembrane region" description="Helical" evidence="8">
    <location>
        <begin position="452"/>
        <end position="479"/>
    </location>
</feature>
<feature type="region of interest" description="Disordered" evidence="9">
    <location>
        <begin position="484"/>
        <end position="540"/>
    </location>
</feature>
<protein>
    <submittedName>
        <fullName evidence="10">Calnexin like protein</fullName>
    </submittedName>
</protein>
<keyword evidence="11" id="KW-1185">Reference proteome</keyword>
<keyword evidence="8" id="KW-0732">Signal</keyword>
<evidence type="ECO:0000256" key="4">
    <source>
        <dbReference type="ARBA" id="ARBA00022824"/>
    </source>
</evidence>